<dbReference type="PhylomeDB" id="A0A061AKF4"/>
<dbReference type="InterPro" id="IPR000801">
    <property type="entry name" value="Esterase-like"/>
</dbReference>
<keyword evidence="5 7" id="KW-0378">Hydrolase</keyword>
<proteinExistence type="inferred from homology"/>
<organism evidence="8">
    <name type="scientific">Cyberlindnera fabianii</name>
    <name type="common">Yeast</name>
    <name type="synonym">Hansenula fabianii</name>
    <dbReference type="NCBI Taxonomy" id="36022"/>
    <lineage>
        <taxon>Eukaryota</taxon>
        <taxon>Fungi</taxon>
        <taxon>Dikarya</taxon>
        <taxon>Ascomycota</taxon>
        <taxon>Saccharomycotina</taxon>
        <taxon>Saccharomycetes</taxon>
        <taxon>Phaffomycetales</taxon>
        <taxon>Phaffomycetaceae</taxon>
        <taxon>Cyberlindnera</taxon>
    </lineage>
</organism>
<gene>
    <name evidence="8" type="ORF">CYFA0S_01e20098g</name>
</gene>
<dbReference type="VEuPathDB" id="FungiDB:BON22_5453"/>
<keyword evidence="7" id="KW-0963">Cytoplasm</keyword>
<dbReference type="PANTHER" id="PTHR10061:SF0">
    <property type="entry name" value="S-FORMYLGLUTATHIONE HYDROLASE"/>
    <property type="match status" value="1"/>
</dbReference>
<dbReference type="GO" id="GO:0005829">
    <property type="term" value="C:cytosol"/>
    <property type="evidence" value="ECO:0007669"/>
    <property type="project" value="TreeGrafter"/>
</dbReference>
<sequence length="291" mass="32296">MAFTTESTIATFGGKLLKLSHTSTETQTPMAVNVYLPKQYDTASQKSIPVLLYLSGLTCTPNNASEKAFWQPQADKYGFAVVFPDTSPRGANIEGEDDSWDFGTGAGFYLNATTEKFKKNYRMYAYVHEELQPALQKEFEKLNFDNVSITGHSMGGYGALSGFLQNPGKYKSVSAFSPICNPSKCQWGEKNFGGYLGDDKTQWLKYDPTELIKSYSGPASEILIHVGKGDPFYFRDAQLLPENFVEASKGTVFDGKVQLNLVDGYDHSYYFISSFTEAHAAHHAKYLGLTN</sequence>
<accession>A0A061AKF4</accession>
<dbReference type="GO" id="GO:0018738">
    <property type="term" value="F:S-formylglutathione hydrolase activity"/>
    <property type="evidence" value="ECO:0007669"/>
    <property type="project" value="UniProtKB-EC"/>
</dbReference>
<evidence type="ECO:0000256" key="4">
    <source>
        <dbReference type="ARBA" id="ARBA00022487"/>
    </source>
</evidence>
<dbReference type="InterPro" id="IPR029058">
    <property type="entry name" value="AB_hydrolase_fold"/>
</dbReference>
<evidence type="ECO:0000256" key="2">
    <source>
        <dbReference type="ARBA" id="ARBA00012479"/>
    </source>
</evidence>
<feature type="active site" description="Charge relay system" evidence="6">
    <location>
        <position position="230"/>
    </location>
</feature>
<dbReference type="AlphaFoldDB" id="A0A061AKF4"/>
<dbReference type="EC" id="3.1.2.12" evidence="2 7"/>
<dbReference type="Gene3D" id="3.40.50.1820">
    <property type="entry name" value="alpha/beta hydrolase"/>
    <property type="match status" value="1"/>
</dbReference>
<reference evidence="8" key="1">
    <citation type="journal article" date="2014" name="Genome Announc.">
        <title>Genome sequence of the yeast Cyberlindnera fabianii (Hansenula fabianii).</title>
        <authorList>
            <person name="Freel K.C."/>
            <person name="Sarilar V."/>
            <person name="Neuveglise C."/>
            <person name="Devillers H."/>
            <person name="Friedrich A."/>
            <person name="Schacherer J."/>
        </authorList>
    </citation>
    <scope>NUCLEOTIDE SEQUENCE</scope>
    <source>
        <strain evidence="8">YJS4271</strain>
    </source>
</reference>
<comment type="catalytic activity">
    <reaction evidence="7">
        <text>S-formylglutathione + H2O = formate + glutathione + H(+)</text>
        <dbReference type="Rhea" id="RHEA:14961"/>
        <dbReference type="ChEBI" id="CHEBI:15377"/>
        <dbReference type="ChEBI" id="CHEBI:15378"/>
        <dbReference type="ChEBI" id="CHEBI:15740"/>
        <dbReference type="ChEBI" id="CHEBI:57688"/>
        <dbReference type="ChEBI" id="CHEBI:57925"/>
        <dbReference type="EC" id="3.1.2.12"/>
    </reaction>
</comment>
<dbReference type="GO" id="GO:0046294">
    <property type="term" value="P:formaldehyde catabolic process"/>
    <property type="evidence" value="ECO:0007669"/>
    <property type="project" value="InterPro"/>
</dbReference>
<evidence type="ECO:0000256" key="6">
    <source>
        <dbReference type="PIRSR" id="PIRSR614186-1"/>
    </source>
</evidence>
<comment type="function">
    <text evidence="7">Serine hydrolase involved in the detoxification of formaldehyde.</text>
</comment>
<dbReference type="EMBL" id="LK052886">
    <property type="protein sequence ID" value="CDR38007.1"/>
    <property type="molecule type" value="Genomic_DNA"/>
</dbReference>
<dbReference type="SUPFAM" id="SSF53474">
    <property type="entry name" value="alpha/beta-Hydrolases"/>
    <property type="match status" value="1"/>
</dbReference>
<protein>
    <recommendedName>
        <fullName evidence="3 7">S-formylglutathione hydrolase</fullName>
        <ecNumber evidence="2 7">3.1.2.12</ecNumber>
    </recommendedName>
</protein>
<evidence type="ECO:0000256" key="3">
    <source>
        <dbReference type="ARBA" id="ARBA00016774"/>
    </source>
</evidence>
<comment type="similarity">
    <text evidence="1 7">Belongs to the esterase D family.</text>
</comment>
<evidence type="ECO:0000256" key="1">
    <source>
        <dbReference type="ARBA" id="ARBA00005622"/>
    </source>
</evidence>
<evidence type="ECO:0000256" key="5">
    <source>
        <dbReference type="ARBA" id="ARBA00022801"/>
    </source>
</evidence>
<dbReference type="InterPro" id="IPR014186">
    <property type="entry name" value="S-formylglutathione_hydrol"/>
</dbReference>
<feature type="active site" description="Charge relay system" evidence="6">
    <location>
        <position position="153"/>
    </location>
</feature>
<dbReference type="FunFam" id="3.40.50.1820:FF:000002">
    <property type="entry name" value="S-formylglutathione hydrolase"/>
    <property type="match status" value="1"/>
</dbReference>
<name>A0A061AKF4_CYBFA</name>
<dbReference type="NCBIfam" id="TIGR02821">
    <property type="entry name" value="fghA_ester_D"/>
    <property type="match status" value="1"/>
</dbReference>
<dbReference type="PANTHER" id="PTHR10061">
    <property type="entry name" value="S-FORMYLGLUTATHIONE HYDROLASE"/>
    <property type="match status" value="1"/>
</dbReference>
<feature type="active site" description="Charge relay system" evidence="6">
    <location>
        <position position="267"/>
    </location>
</feature>
<dbReference type="GO" id="GO:0052689">
    <property type="term" value="F:carboxylic ester hydrolase activity"/>
    <property type="evidence" value="ECO:0007669"/>
    <property type="project" value="UniProtKB-KW"/>
</dbReference>
<evidence type="ECO:0000256" key="7">
    <source>
        <dbReference type="RuleBase" id="RU363068"/>
    </source>
</evidence>
<dbReference type="OrthoDB" id="420518at2759"/>
<evidence type="ECO:0000313" key="8">
    <source>
        <dbReference type="EMBL" id="CDR38007.1"/>
    </source>
</evidence>
<comment type="subcellular location">
    <subcellularLocation>
        <location evidence="7">Cytoplasm</location>
    </subcellularLocation>
</comment>
<keyword evidence="4 7" id="KW-0719">Serine esterase</keyword>
<dbReference type="Pfam" id="PF00756">
    <property type="entry name" value="Esterase"/>
    <property type="match status" value="1"/>
</dbReference>